<evidence type="ECO:0000313" key="2">
    <source>
        <dbReference type="EMBL" id="XBO70313.1"/>
    </source>
</evidence>
<organism evidence="2">
    <name type="scientific">Halomonas sp. RT37</name>
    <dbReference type="NCBI Taxonomy" id="2950872"/>
    <lineage>
        <taxon>Bacteria</taxon>
        <taxon>Pseudomonadati</taxon>
        <taxon>Pseudomonadota</taxon>
        <taxon>Gammaproteobacteria</taxon>
        <taxon>Oceanospirillales</taxon>
        <taxon>Halomonadaceae</taxon>
        <taxon>Halomonas</taxon>
    </lineage>
</organism>
<feature type="compositionally biased region" description="Basic and acidic residues" evidence="1">
    <location>
        <begin position="67"/>
        <end position="78"/>
    </location>
</feature>
<gene>
    <name evidence="2" type="ORF">NFG58_17090</name>
</gene>
<reference evidence="2" key="1">
    <citation type="submission" date="2022-06" db="EMBL/GenBank/DDBJ databases">
        <title>A novel DMS-producing enzyme.</title>
        <authorList>
            <person name="Zhang Y."/>
        </authorList>
    </citation>
    <scope>NUCLEOTIDE SEQUENCE</scope>
    <source>
        <strain evidence="2">RT37</strain>
    </source>
</reference>
<protein>
    <submittedName>
        <fullName evidence="2">Uncharacterized protein</fullName>
    </submittedName>
</protein>
<feature type="region of interest" description="Disordered" evidence="1">
    <location>
        <begin position="60"/>
        <end position="84"/>
    </location>
</feature>
<name>A0AAU7KGL4_9GAMM</name>
<dbReference type="RefSeq" id="WP_348827036.1">
    <property type="nucleotide sequence ID" value="NZ_CP098827.1"/>
</dbReference>
<dbReference type="EMBL" id="CP098827">
    <property type="protein sequence ID" value="XBO70313.1"/>
    <property type="molecule type" value="Genomic_DNA"/>
</dbReference>
<proteinExistence type="predicted"/>
<feature type="region of interest" description="Disordered" evidence="1">
    <location>
        <begin position="1"/>
        <end position="24"/>
    </location>
</feature>
<accession>A0AAU7KGL4</accession>
<sequence length="84" mass="9318">MSKRQHPGGSGTADVPQLTATEEHKGRLAMVRRLHPVELEQLRKDMAESSAWAKAELKRRRAAKNQKNSEHGIDDGIEKGCSSN</sequence>
<dbReference type="AlphaFoldDB" id="A0AAU7KGL4"/>
<evidence type="ECO:0000256" key="1">
    <source>
        <dbReference type="SAM" id="MobiDB-lite"/>
    </source>
</evidence>